<dbReference type="InterPro" id="IPR031304">
    <property type="entry name" value="SLT_2"/>
</dbReference>
<dbReference type="PANTHER" id="PTHR30163">
    <property type="entry name" value="MEMBRANE-BOUND LYTIC MUREIN TRANSGLYCOSYLASE B"/>
    <property type="match status" value="1"/>
</dbReference>
<dbReference type="Pfam" id="PF13406">
    <property type="entry name" value="SLT_2"/>
    <property type="match status" value="1"/>
</dbReference>
<evidence type="ECO:0000313" key="4">
    <source>
        <dbReference type="EMBL" id="MBN7827159.1"/>
    </source>
</evidence>
<dbReference type="NCBIfam" id="TIGR02282">
    <property type="entry name" value="MltB"/>
    <property type="match status" value="1"/>
</dbReference>
<protein>
    <submittedName>
        <fullName evidence="4">Lytic murein transglycosylase B</fullName>
    </submittedName>
</protein>
<feature type="domain" description="Transglycosylase SLT" evidence="3">
    <location>
        <begin position="23"/>
        <end position="315"/>
    </location>
</feature>
<dbReference type="AlphaFoldDB" id="A0A939ISG3"/>
<proteinExistence type="predicted"/>
<dbReference type="InterPro" id="IPR043426">
    <property type="entry name" value="MltB-like"/>
</dbReference>
<reference evidence="4" key="1">
    <citation type="submission" date="2021-03" db="EMBL/GenBank/DDBJ databases">
        <title>novel species isolated from a fishpond in China.</title>
        <authorList>
            <person name="Lu H."/>
            <person name="Cai Z."/>
        </authorList>
    </citation>
    <scope>NUCLEOTIDE SEQUENCE</scope>
    <source>
        <strain evidence="4">JCM 30855</strain>
    </source>
</reference>
<accession>A0A939ISG3</accession>
<dbReference type="InterPro" id="IPR023346">
    <property type="entry name" value="Lysozyme-like_dom_sf"/>
</dbReference>
<evidence type="ECO:0000259" key="3">
    <source>
        <dbReference type="Pfam" id="PF13406"/>
    </source>
</evidence>
<feature type="signal peptide" evidence="2">
    <location>
        <begin position="1"/>
        <end position="18"/>
    </location>
</feature>
<evidence type="ECO:0000256" key="1">
    <source>
        <dbReference type="PIRSR" id="PIRSR611757-1"/>
    </source>
</evidence>
<feature type="chain" id="PRO_5037393978" evidence="2">
    <location>
        <begin position="19"/>
        <end position="323"/>
    </location>
</feature>
<keyword evidence="5" id="KW-1185">Reference proteome</keyword>
<dbReference type="PANTHER" id="PTHR30163:SF9">
    <property type="entry name" value="MEMBRANE-BOUND LYTIC MUREIN TRANSGLYCOSYLASE B"/>
    <property type="match status" value="1"/>
</dbReference>
<dbReference type="InterPro" id="IPR011757">
    <property type="entry name" value="Lytic_transglycosylase_MltB"/>
</dbReference>
<dbReference type="Proteomes" id="UP000664654">
    <property type="component" value="Unassembled WGS sequence"/>
</dbReference>
<gene>
    <name evidence="4" type="primary">mltB</name>
    <name evidence="4" type="ORF">J0A66_18150</name>
</gene>
<sequence length="323" mass="36304">MGQAALLSLLALSKSSMAAQPDTAVSEFIEQMVSEHGFKQEELTRLFAGRAPNPAILEAIQRPWEAKPWHQYHPLFLTEKRINKGVEFWQSHQESLQRAEQQFGVPAEIIVAIIGVETFYGTYQGKYAVLDSLYTLGFHYPPRSTFFKSELAQYLLMTREEGLDQNSVVGSYAGAMGWGQFISSSYRHYAVDFDQDGTRDLLNNPQDAIGSVANYFRKNGWKPGEAVAYPAVVEKAQVPSLLTDKLKPSQSWQSLHKGGVRIDGTAELVDEAPAKLLQFELTDGHEYWLGLHNFYVITRYNHSPLYAMAVYRLSQEIKAAMAG</sequence>
<dbReference type="GO" id="GO:0009253">
    <property type="term" value="P:peptidoglycan catabolic process"/>
    <property type="evidence" value="ECO:0007669"/>
    <property type="project" value="TreeGrafter"/>
</dbReference>
<keyword evidence="2" id="KW-0732">Signal</keyword>
<dbReference type="SUPFAM" id="SSF53955">
    <property type="entry name" value="Lysozyme-like"/>
    <property type="match status" value="1"/>
</dbReference>
<dbReference type="Gene3D" id="1.10.530.10">
    <property type="match status" value="1"/>
</dbReference>
<dbReference type="EMBL" id="JAFKCV010000014">
    <property type="protein sequence ID" value="MBN7827159.1"/>
    <property type="molecule type" value="Genomic_DNA"/>
</dbReference>
<name>A0A939ISG3_9ALTE</name>
<comment type="caution">
    <text evidence="4">The sequence shown here is derived from an EMBL/GenBank/DDBJ whole genome shotgun (WGS) entry which is preliminary data.</text>
</comment>
<evidence type="ECO:0000256" key="2">
    <source>
        <dbReference type="SAM" id="SignalP"/>
    </source>
</evidence>
<feature type="active site" evidence="1">
    <location>
        <position position="117"/>
    </location>
</feature>
<organism evidence="4 5">
    <name type="scientific">Bowmanella dokdonensis</name>
    <dbReference type="NCBI Taxonomy" id="751969"/>
    <lineage>
        <taxon>Bacteria</taxon>
        <taxon>Pseudomonadati</taxon>
        <taxon>Pseudomonadota</taxon>
        <taxon>Gammaproteobacteria</taxon>
        <taxon>Alteromonadales</taxon>
        <taxon>Alteromonadaceae</taxon>
        <taxon>Bowmanella</taxon>
    </lineage>
</organism>
<dbReference type="Gene3D" id="1.10.8.350">
    <property type="entry name" value="Bacterial muramidase"/>
    <property type="match status" value="1"/>
</dbReference>
<evidence type="ECO:0000313" key="5">
    <source>
        <dbReference type="Proteomes" id="UP000664654"/>
    </source>
</evidence>
<dbReference type="FunFam" id="1.10.8.350:FF:000001">
    <property type="entry name" value="Lytic murein transglycosylase B"/>
    <property type="match status" value="1"/>
</dbReference>
<dbReference type="GO" id="GO:0008933">
    <property type="term" value="F:peptidoglycan lytic transglycosylase activity"/>
    <property type="evidence" value="ECO:0007669"/>
    <property type="project" value="TreeGrafter"/>
</dbReference>
<dbReference type="CDD" id="cd13399">
    <property type="entry name" value="Slt35-like"/>
    <property type="match status" value="1"/>
</dbReference>